<name>A0ABX0UU35_9BACT</name>
<feature type="signal peptide" evidence="1">
    <location>
        <begin position="1"/>
        <end position="20"/>
    </location>
</feature>
<accession>A0ABX0UU35</accession>
<gene>
    <name evidence="2" type="ORF">FHS68_004932</name>
</gene>
<reference evidence="2 3" key="1">
    <citation type="submission" date="2020-03" db="EMBL/GenBank/DDBJ databases">
        <title>Genomic Encyclopedia of Type Strains, Phase IV (KMG-IV): sequencing the most valuable type-strain genomes for metagenomic binning, comparative biology and taxonomic classification.</title>
        <authorList>
            <person name="Goeker M."/>
        </authorList>
    </citation>
    <scope>NUCLEOTIDE SEQUENCE [LARGE SCALE GENOMIC DNA]</scope>
    <source>
        <strain evidence="2 3">DSM 102865</strain>
    </source>
</reference>
<sequence>MKKLTIILALLFLNVCFAIAQDSPYQKAMKKEIAKVIEADSLPELQQSANAFARISELNLKEWQPLYYNALAYTYQGLNATLTSDKKDEALDAADALVKKADALSPNNVEIVTLQGFVIMAKLSADPASRGQSLSGQVMQTFGRALSIDNKNPRALILMAQMEAGMAKFFGTGPEKACGLAKQSADIFVAQDEEALKAAILPTWGKSLAEQMVKNCK</sequence>
<evidence type="ECO:0000313" key="3">
    <source>
        <dbReference type="Proteomes" id="UP001179181"/>
    </source>
</evidence>
<organism evidence="2 3">
    <name type="scientific">Dyadobacter arcticus</name>
    <dbReference type="NCBI Taxonomy" id="1078754"/>
    <lineage>
        <taxon>Bacteria</taxon>
        <taxon>Pseudomonadati</taxon>
        <taxon>Bacteroidota</taxon>
        <taxon>Cytophagia</taxon>
        <taxon>Cytophagales</taxon>
        <taxon>Spirosomataceae</taxon>
        <taxon>Dyadobacter</taxon>
    </lineage>
</organism>
<evidence type="ECO:0000313" key="2">
    <source>
        <dbReference type="EMBL" id="NIJ55739.1"/>
    </source>
</evidence>
<dbReference type="EMBL" id="JAASQJ010000006">
    <property type="protein sequence ID" value="NIJ55739.1"/>
    <property type="molecule type" value="Genomic_DNA"/>
</dbReference>
<dbReference type="RefSeq" id="WP_167276063.1">
    <property type="nucleotide sequence ID" value="NZ_JAASQJ010000006.1"/>
</dbReference>
<protein>
    <recommendedName>
        <fullName evidence="4">Tetratricopeptide repeat protein</fullName>
    </recommendedName>
</protein>
<proteinExistence type="predicted"/>
<comment type="caution">
    <text evidence="2">The sequence shown here is derived from an EMBL/GenBank/DDBJ whole genome shotgun (WGS) entry which is preliminary data.</text>
</comment>
<evidence type="ECO:0008006" key="4">
    <source>
        <dbReference type="Google" id="ProtNLM"/>
    </source>
</evidence>
<feature type="chain" id="PRO_5046678536" description="Tetratricopeptide repeat protein" evidence="1">
    <location>
        <begin position="21"/>
        <end position="217"/>
    </location>
</feature>
<evidence type="ECO:0000256" key="1">
    <source>
        <dbReference type="SAM" id="SignalP"/>
    </source>
</evidence>
<keyword evidence="3" id="KW-1185">Reference proteome</keyword>
<keyword evidence="1" id="KW-0732">Signal</keyword>
<dbReference type="Proteomes" id="UP001179181">
    <property type="component" value="Unassembled WGS sequence"/>
</dbReference>